<dbReference type="Proteomes" id="UP000236163">
    <property type="component" value="Unassembled WGS sequence"/>
</dbReference>
<dbReference type="InterPro" id="IPR018760">
    <property type="entry name" value="DUF2326"/>
</dbReference>
<keyword evidence="1" id="KW-0175">Coiled coil</keyword>
<reference evidence="4" key="1">
    <citation type="submission" date="2017-12" db="EMBL/GenBank/DDBJ databases">
        <title>FDA dAtabase for Regulatory Grade micrObial Sequences (FDA-ARGOS): Supporting development and validation of Infectious Disease Dx tests.</title>
        <authorList>
            <person name="Sichtig H."/>
            <person name="Tallon L."/>
            <person name="Sadzewicz L."/>
            <person name="Sengamalay N."/>
            <person name="Nagaraj S."/>
            <person name="Vavikolanu K."/>
            <person name="Aluvathingal J."/>
            <person name="Nadendla S."/>
            <person name="Pirone D.C."/>
            <person name="Hoffman M."/>
            <person name="Muruvanda T."/>
            <person name="Allard M."/>
            <person name="Evans P."/>
        </authorList>
    </citation>
    <scope>NUCLEOTIDE SEQUENCE [LARGE SCALE GENOMIC DNA]</scope>
    <source>
        <strain evidence="4">FDAARGOS_55</strain>
    </source>
</reference>
<feature type="domain" description="DUF2326" evidence="2">
    <location>
        <begin position="457"/>
        <end position="593"/>
    </location>
</feature>
<evidence type="ECO:0000259" key="2">
    <source>
        <dbReference type="Pfam" id="PF10088"/>
    </source>
</evidence>
<dbReference type="EMBL" id="JWSP02000004">
    <property type="protein sequence ID" value="PNO32327.1"/>
    <property type="molecule type" value="Genomic_DNA"/>
</dbReference>
<feature type="coiled-coil region" evidence="1">
    <location>
        <begin position="336"/>
        <end position="403"/>
    </location>
</feature>
<evidence type="ECO:0000313" key="4">
    <source>
        <dbReference type="Proteomes" id="UP000236163"/>
    </source>
</evidence>
<dbReference type="AlphaFoldDB" id="A0A2K0JAL7"/>
<dbReference type="Pfam" id="PF10088">
    <property type="entry name" value="DUF2326"/>
    <property type="match status" value="1"/>
</dbReference>
<name>A0A2K0JAL7_SALHO</name>
<gene>
    <name evidence="3" type="ORF">RK55_003320</name>
</gene>
<comment type="caution">
    <text evidence="3">The sequence shown here is derived from an EMBL/GenBank/DDBJ whole genome shotgun (WGS) entry which is preliminary data.</text>
</comment>
<accession>A0A2K0JAL7</accession>
<protein>
    <submittedName>
        <fullName evidence="3">DUF2326 domain-containing protein</fullName>
    </submittedName>
</protein>
<proteinExistence type="predicted"/>
<evidence type="ECO:0000313" key="3">
    <source>
        <dbReference type="EMBL" id="PNO32327.1"/>
    </source>
</evidence>
<evidence type="ECO:0000256" key="1">
    <source>
        <dbReference type="SAM" id="Coils"/>
    </source>
</evidence>
<organism evidence="3 4">
    <name type="scientific">Salmonella enterica subsp. houtenae serovar 50:g,z51:-</name>
    <dbReference type="NCBI Taxonomy" id="1173947"/>
    <lineage>
        <taxon>Bacteria</taxon>
        <taxon>Pseudomonadati</taxon>
        <taxon>Pseudomonadota</taxon>
        <taxon>Gammaproteobacteria</taxon>
        <taxon>Enterobacterales</taxon>
        <taxon>Enterobacteriaceae</taxon>
        <taxon>Salmonella</taxon>
    </lineage>
</organism>
<sequence length="595" mass="69537">MKLSKIYSNKKDVFSPIKFHDGLNVVIGEIRRSENRGKDTHNLGKSKLCDLIDFCLLKKKNKNHFLFKNLNIFESFVFYLEVALNSGGYVTIRRSVSSPTKISIIKHEQKHQDFTDLAVSEWDYPELPFERSKECLDALFDLSVIKRWDYRTALGYSLRGQDDYTDVFRLKDFIGKHIFWKPYIGHLLGFDSVNLIRNYELSDEIEKNKQKLSELIEKVGNFVGDEEEVLTDLLIIKQAEFDEFNEKINSFDFDNFDIKIVSDLVSNVENEISELNKERYYLNATIQRLKKSQANIDMKFNINEVEDLFKDAKLCFGGEIKKNFHDLVVFYQRITAERLSLAEEQIQTNLAELEDVNKRLQELNKERSKSLSYISCVSAFDKYRDLNKYLIDLTVEINALKQKLEVSREIGELKEVITDKQQEKNDIVKSIKINRDYVVKNPGNIYSNIKEMFKVFVKNVLDKNGLLTTEQNKEGHLEYWAGLVNNQGQQTSESDGHSYQKILCMGYDISVVSSYLDKNFIRFIYHDGGLETLDDRKKKNFLEFIDWYSNLMGFQYILTLIDTDLPPDYKFADDDIVKVLHDDGNDGLLFKMAPW</sequence>